<feature type="domain" description="Thioester reductase (TE)" evidence="2">
    <location>
        <begin position="27"/>
        <end position="278"/>
    </location>
</feature>
<evidence type="ECO:0000259" key="2">
    <source>
        <dbReference type="Pfam" id="PF07993"/>
    </source>
</evidence>
<dbReference type="AlphaFoldDB" id="A0A4U1Z2E3"/>
<gene>
    <name evidence="3" type="ORF">FCV50_19970</name>
</gene>
<organism evidence="3 4">
    <name type="scientific">Vibrio kanaloae</name>
    <dbReference type="NCBI Taxonomy" id="170673"/>
    <lineage>
        <taxon>Bacteria</taxon>
        <taxon>Pseudomonadati</taxon>
        <taxon>Pseudomonadota</taxon>
        <taxon>Gammaproteobacteria</taxon>
        <taxon>Vibrionales</taxon>
        <taxon>Vibrionaceae</taxon>
        <taxon>Vibrio</taxon>
    </lineage>
</organism>
<name>A0A4U1Z2E3_9VIBR</name>
<evidence type="ECO:0000313" key="4">
    <source>
        <dbReference type="Proteomes" id="UP000307574"/>
    </source>
</evidence>
<dbReference type="Pfam" id="PF07993">
    <property type="entry name" value="NAD_binding_4"/>
    <property type="match status" value="1"/>
</dbReference>
<dbReference type="GO" id="GO:0016787">
    <property type="term" value="F:hydrolase activity"/>
    <property type="evidence" value="ECO:0007669"/>
    <property type="project" value="UniProtKB-KW"/>
</dbReference>
<accession>A0A4U1Z2E3</accession>
<dbReference type="Gene3D" id="3.40.50.720">
    <property type="entry name" value="NAD(P)-binding Rossmann-like Domain"/>
    <property type="match status" value="1"/>
</dbReference>
<dbReference type="InterPro" id="IPR000073">
    <property type="entry name" value="AB_hydrolase_1"/>
</dbReference>
<dbReference type="Pfam" id="PF00561">
    <property type="entry name" value="Abhydrolase_1"/>
    <property type="match status" value="1"/>
</dbReference>
<dbReference type="CDD" id="cd05263">
    <property type="entry name" value="MupV_like_SDR_e"/>
    <property type="match status" value="1"/>
</dbReference>
<dbReference type="SUPFAM" id="SSF53474">
    <property type="entry name" value="alpha/beta-Hydrolases"/>
    <property type="match status" value="1"/>
</dbReference>
<sequence>MSNKSQQINLLELIKQPLYDSQESIFITGATGFLGGNYLYWKLHTPGKIFVLSRGDSEQEALSRIKNNLKSCAQSYDLPDIPEDELERKLVCVRGDLKSQGLGLSQKQIIQLQQANITEIWHFAASLSYRWEDQNKIDATNLIGTQNLLDVSEKLKVKRFIYISTAYTAGKTSGSIKEQLHSEDTEFTNYYEQSKCYAEKLVSQYTASMGIASTIVRPSIVLGPVLTQRSGGTRFGLYGFFNEMYQIKSTLSQLNHKIRLVGDPEAVGNFIPVDQVVADLLYLRSINFGSQPIYHSVNPSNLRVFDVIQQCEQHIGTDCINIVDSRDSETTTLESMFDGRTEFYEGYYGTLKSFERSLPHHKPMSLNVMDNYIRMFQEELVLEGSDDSFERHQVKTWDGNLLTVYTMGSPKKETIIIANAYGMPVDFMQPLASRLSRDYHVITWDTRWVPGITQGFELEKCHSLTHARDAISLLDSFDVKQASMIGWSSGVQVTLRALSAFPSRFSSAVLLNGGISLQKRKLPVSEFEQSLKSLLPKISSSRRNAELYCQLIYGNIQGDADDKRAINSVISSTDPRLMAMTSLPYQNSETLYRYANMMNNLFNERDDAYTSDAHQPMLVVGCQNDEITHPESAVELSRSLSNGRLLMLEDSGHFAHYYDSSLTESIIQFIAQFKKEQEGVPA</sequence>
<dbReference type="GO" id="GO:0080019">
    <property type="term" value="F:alcohol-forming very long-chain fatty acyl-CoA reductase activity"/>
    <property type="evidence" value="ECO:0007669"/>
    <property type="project" value="InterPro"/>
</dbReference>
<proteinExistence type="predicted"/>
<dbReference type="InterPro" id="IPR029058">
    <property type="entry name" value="AB_hydrolase_fold"/>
</dbReference>
<dbReference type="Gene3D" id="3.40.50.1820">
    <property type="entry name" value="alpha/beta hydrolase"/>
    <property type="match status" value="1"/>
</dbReference>
<protein>
    <submittedName>
        <fullName evidence="3">Alpha/beta fold hydrolase</fullName>
    </submittedName>
</protein>
<feature type="domain" description="AB hydrolase-1" evidence="1">
    <location>
        <begin position="428"/>
        <end position="658"/>
    </location>
</feature>
<reference evidence="3 4" key="1">
    <citation type="submission" date="2019-04" db="EMBL/GenBank/DDBJ databases">
        <title>A reverse ecology approach based on a biological definition of microbial populations.</title>
        <authorList>
            <person name="Arevalo P."/>
            <person name="Vaninsberghe D."/>
            <person name="Elsherbini J."/>
            <person name="Gore J."/>
            <person name="Polz M."/>
        </authorList>
    </citation>
    <scope>NUCLEOTIDE SEQUENCE [LARGE SCALE GENOMIC DNA]</scope>
    <source>
        <strain evidence="3 4">10N.261.46.F4</strain>
    </source>
</reference>
<dbReference type="RefSeq" id="WP_136981179.1">
    <property type="nucleotide sequence ID" value="NZ_SYUV01000074.1"/>
</dbReference>
<evidence type="ECO:0000259" key="1">
    <source>
        <dbReference type="Pfam" id="PF00561"/>
    </source>
</evidence>
<dbReference type="InterPro" id="IPR036291">
    <property type="entry name" value="NAD(P)-bd_dom_sf"/>
</dbReference>
<dbReference type="InterPro" id="IPR026055">
    <property type="entry name" value="FAR"/>
</dbReference>
<dbReference type="Proteomes" id="UP000307574">
    <property type="component" value="Unassembled WGS sequence"/>
</dbReference>
<dbReference type="InterPro" id="IPR013120">
    <property type="entry name" value="FAR_NAD-bd"/>
</dbReference>
<dbReference type="PANTHER" id="PTHR11011">
    <property type="entry name" value="MALE STERILITY PROTEIN 2-RELATED"/>
    <property type="match status" value="1"/>
</dbReference>
<dbReference type="EMBL" id="SYUV01000074">
    <property type="protein sequence ID" value="TKF27449.1"/>
    <property type="molecule type" value="Genomic_DNA"/>
</dbReference>
<evidence type="ECO:0000313" key="3">
    <source>
        <dbReference type="EMBL" id="TKF27449.1"/>
    </source>
</evidence>
<keyword evidence="3" id="KW-0378">Hydrolase</keyword>
<comment type="caution">
    <text evidence="3">The sequence shown here is derived from an EMBL/GenBank/DDBJ whole genome shotgun (WGS) entry which is preliminary data.</text>
</comment>
<dbReference type="SUPFAM" id="SSF51735">
    <property type="entry name" value="NAD(P)-binding Rossmann-fold domains"/>
    <property type="match status" value="1"/>
</dbReference>